<evidence type="ECO:0000313" key="7">
    <source>
        <dbReference type="EMBL" id="RCW49072.1"/>
    </source>
</evidence>
<keyword evidence="3 6" id="KW-0812">Transmembrane</keyword>
<evidence type="ECO:0000313" key="8">
    <source>
        <dbReference type="Proteomes" id="UP000252415"/>
    </source>
</evidence>
<keyword evidence="5 6" id="KW-0472">Membrane</keyword>
<evidence type="ECO:0000256" key="2">
    <source>
        <dbReference type="ARBA" id="ARBA00022475"/>
    </source>
</evidence>
<feature type="transmembrane region" description="Helical" evidence="6">
    <location>
        <begin position="88"/>
        <end position="112"/>
    </location>
</feature>
<evidence type="ECO:0000256" key="6">
    <source>
        <dbReference type="SAM" id="Phobius"/>
    </source>
</evidence>
<comment type="caution">
    <text evidence="7">The sequence shown here is derived from an EMBL/GenBank/DDBJ whole genome shotgun (WGS) entry which is preliminary data.</text>
</comment>
<evidence type="ECO:0000256" key="4">
    <source>
        <dbReference type="ARBA" id="ARBA00022989"/>
    </source>
</evidence>
<proteinExistence type="predicted"/>
<keyword evidence="2" id="KW-1003">Cell membrane</keyword>
<protein>
    <submittedName>
        <fullName evidence="7">Putative membrane protein</fullName>
    </submittedName>
</protein>
<evidence type="ECO:0000256" key="1">
    <source>
        <dbReference type="ARBA" id="ARBA00004651"/>
    </source>
</evidence>
<dbReference type="Proteomes" id="UP000252415">
    <property type="component" value="Unassembled WGS sequence"/>
</dbReference>
<sequence>MNINDHIHHGAGDLISHKDGIVPLLILSLSFLLLVVMYIFAANLSSRRYKQWPLHRTVLWSLGVMCAAAALIGPLANHAQMDFTDHMISHLLLGMLAPLLMVLAAPMTLTMLTLNVRAARRLSRLLRSRPVSILSNPIVASLLNIGGLWLLYKTDLYMAMQQNILLHVLVHIHIFLAGYLFTASLIYVDPTPHQSSFVYRAIVFVIALAGHGILSKSIYAYPPVGVPINQAEAGGMLMYYGGDAIDLVIIFILCFQWYKFTYPREFSH</sequence>
<gene>
    <name evidence="7" type="ORF">DFP97_105257</name>
</gene>
<reference evidence="7 8" key="1">
    <citation type="submission" date="2018-07" db="EMBL/GenBank/DDBJ databases">
        <title>Genomic Encyclopedia of Type Strains, Phase III (KMG-III): the genomes of soil and plant-associated and newly described type strains.</title>
        <authorList>
            <person name="Whitman W."/>
        </authorList>
    </citation>
    <scope>NUCLEOTIDE SEQUENCE [LARGE SCALE GENOMIC DNA]</scope>
    <source>
        <strain evidence="7 8">CECT 7506</strain>
    </source>
</reference>
<comment type="subcellular location">
    <subcellularLocation>
        <location evidence="1">Cell membrane</location>
        <topology evidence="1">Multi-pass membrane protein</topology>
    </subcellularLocation>
</comment>
<feature type="transmembrane region" description="Helical" evidence="6">
    <location>
        <begin position="239"/>
        <end position="258"/>
    </location>
</feature>
<feature type="transmembrane region" description="Helical" evidence="6">
    <location>
        <begin position="164"/>
        <end position="188"/>
    </location>
</feature>
<name>A0A368W7C0_9BACL</name>
<feature type="transmembrane region" description="Helical" evidence="6">
    <location>
        <begin position="57"/>
        <end position="76"/>
    </location>
</feature>
<dbReference type="GO" id="GO:0005886">
    <property type="term" value="C:plasma membrane"/>
    <property type="evidence" value="ECO:0007669"/>
    <property type="project" value="UniProtKB-SubCell"/>
</dbReference>
<feature type="transmembrane region" description="Helical" evidence="6">
    <location>
        <begin position="133"/>
        <end position="152"/>
    </location>
</feature>
<keyword evidence="4 6" id="KW-1133">Transmembrane helix</keyword>
<keyword evidence="8" id="KW-1185">Reference proteome</keyword>
<dbReference type="Pfam" id="PF09678">
    <property type="entry name" value="Caa3_CtaG"/>
    <property type="match status" value="1"/>
</dbReference>
<accession>A0A368W7C0</accession>
<feature type="transmembrane region" description="Helical" evidence="6">
    <location>
        <begin position="197"/>
        <end position="219"/>
    </location>
</feature>
<evidence type="ECO:0000256" key="5">
    <source>
        <dbReference type="ARBA" id="ARBA00023136"/>
    </source>
</evidence>
<evidence type="ECO:0000256" key="3">
    <source>
        <dbReference type="ARBA" id="ARBA00022692"/>
    </source>
</evidence>
<dbReference type="AlphaFoldDB" id="A0A368W7C0"/>
<dbReference type="RefSeq" id="WP_114379810.1">
    <property type="nucleotide sequence ID" value="NZ_QPJD01000005.1"/>
</dbReference>
<feature type="transmembrane region" description="Helical" evidence="6">
    <location>
        <begin position="20"/>
        <end position="45"/>
    </location>
</feature>
<dbReference type="InterPro" id="IPR019108">
    <property type="entry name" value="Caa3_assmbl_CtaG-rel"/>
</dbReference>
<dbReference type="EMBL" id="QPJD01000005">
    <property type="protein sequence ID" value="RCW49072.1"/>
    <property type="molecule type" value="Genomic_DNA"/>
</dbReference>
<dbReference type="OrthoDB" id="5024156at2"/>
<organism evidence="7 8">
    <name type="scientific">Paenibacillus prosopidis</name>
    <dbReference type="NCBI Taxonomy" id="630520"/>
    <lineage>
        <taxon>Bacteria</taxon>
        <taxon>Bacillati</taxon>
        <taxon>Bacillota</taxon>
        <taxon>Bacilli</taxon>
        <taxon>Bacillales</taxon>
        <taxon>Paenibacillaceae</taxon>
        <taxon>Paenibacillus</taxon>
    </lineage>
</organism>